<dbReference type="EMBL" id="CYXY01000018">
    <property type="protein sequence ID" value="CUN11231.1"/>
    <property type="molecule type" value="Genomic_DNA"/>
</dbReference>
<accession>A0A173U8H1</accession>
<evidence type="ECO:0000313" key="2">
    <source>
        <dbReference type="EMBL" id="CUM81069.1"/>
    </source>
</evidence>
<feature type="transmembrane region" description="Helical" evidence="1">
    <location>
        <begin position="31"/>
        <end position="52"/>
    </location>
</feature>
<gene>
    <name evidence="2" type="ORF">ERS852425_00772</name>
    <name evidence="3" type="ORF">ERS852571_02597</name>
</gene>
<dbReference type="PANTHER" id="PTHR34821">
    <property type="entry name" value="INNER MEMBRANE PROTEIN YDCZ"/>
    <property type="match status" value="1"/>
</dbReference>
<dbReference type="PANTHER" id="PTHR34821:SF3">
    <property type="entry name" value="MEMBRANE PROTEIN"/>
    <property type="match status" value="1"/>
</dbReference>
<dbReference type="Pfam" id="PF04657">
    <property type="entry name" value="DMT_YdcZ"/>
    <property type="match status" value="1"/>
</dbReference>
<organism evidence="3 4">
    <name type="scientific">Anaerostipes hadrus</name>
    <dbReference type="NCBI Taxonomy" id="649756"/>
    <lineage>
        <taxon>Bacteria</taxon>
        <taxon>Bacillati</taxon>
        <taxon>Bacillota</taxon>
        <taxon>Clostridia</taxon>
        <taxon>Lachnospirales</taxon>
        <taxon>Lachnospiraceae</taxon>
        <taxon>Anaerostipes</taxon>
    </lineage>
</organism>
<proteinExistence type="predicted"/>
<dbReference type="EMBL" id="CYXT01000003">
    <property type="protein sequence ID" value="CUM81069.1"/>
    <property type="molecule type" value="Genomic_DNA"/>
</dbReference>
<evidence type="ECO:0000256" key="1">
    <source>
        <dbReference type="SAM" id="Phobius"/>
    </source>
</evidence>
<protein>
    <submittedName>
        <fullName evidence="3">Uncharacterized protein conserved in bacteria</fullName>
    </submittedName>
</protein>
<sequence length="145" mass="15616">MFGLIIALISGALMSIQGVFNTEVTKQSSTWTTSTFVQATGFLACLLIWLIAERDQSFTMLLKVSPRYLLLGGVIGAAITFTVIKSVASLGPAQSAMLIVASQSVVSYLIEVFGLFGVEKTAFAWVKLLGVVLFVTGLIIFKWKS</sequence>
<keyword evidence="1" id="KW-0812">Transmembrane</keyword>
<reference evidence="4 5" key="1">
    <citation type="submission" date="2015-09" db="EMBL/GenBank/DDBJ databases">
        <authorList>
            <consortium name="Pathogen Informatics"/>
        </authorList>
    </citation>
    <scope>NUCLEOTIDE SEQUENCE [LARGE SCALE GENOMIC DNA]</scope>
    <source>
        <strain evidence="2 5">2789STDY5608868</strain>
        <strain evidence="3 4">2789STDY5834959</strain>
    </source>
</reference>
<evidence type="ECO:0000313" key="4">
    <source>
        <dbReference type="Proteomes" id="UP000095553"/>
    </source>
</evidence>
<dbReference type="Proteomes" id="UP000095553">
    <property type="component" value="Unassembled WGS sequence"/>
</dbReference>
<name>A0A173U8H1_ANAHA</name>
<feature type="transmembrane region" description="Helical" evidence="1">
    <location>
        <begin position="125"/>
        <end position="143"/>
    </location>
</feature>
<keyword evidence="1" id="KW-0472">Membrane</keyword>
<keyword evidence="1" id="KW-1133">Transmembrane helix</keyword>
<dbReference type="InterPro" id="IPR006750">
    <property type="entry name" value="YdcZ"/>
</dbReference>
<dbReference type="GO" id="GO:0005886">
    <property type="term" value="C:plasma membrane"/>
    <property type="evidence" value="ECO:0007669"/>
    <property type="project" value="TreeGrafter"/>
</dbReference>
<evidence type="ECO:0000313" key="3">
    <source>
        <dbReference type="EMBL" id="CUN11231.1"/>
    </source>
</evidence>
<feature type="transmembrane region" description="Helical" evidence="1">
    <location>
        <begin position="96"/>
        <end position="118"/>
    </location>
</feature>
<feature type="transmembrane region" description="Helical" evidence="1">
    <location>
        <begin position="64"/>
        <end position="84"/>
    </location>
</feature>
<evidence type="ECO:0000313" key="5">
    <source>
        <dbReference type="Proteomes" id="UP000095598"/>
    </source>
</evidence>
<dbReference type="AlphaFoldDB" id="A0A173U8H1"/>
<dbReference type="Proteomes" id="UP000095598">
    <property type="component" value="Unassembled WGS sequence"/>
</dbReference>